<name>A0A4P9TKT6_9EURY</name>
<organism evidence="1 2">
    <name type="scientific">Natrinema pallidum</name>
    <dbReference type="NCBI Taxonomy" id="69527"/>
    <lineage>
        <taxon>Archaea</taxon>
        <taxon>Methanobacteriati</taxon>
        <taxon>Methanobacteriota</taxon>
        <taxon>Stenosarchaea group</taxon>
        <taxon>Halobacteria</taxon>
        <taxon>Halobacteriales</taxon>
        <taxon>Natrialbaceae</taxon>
        <taxon>Natrinema</taxon>
    </lineage>
</organism>
<sequence length="137" mass="15096">MNRRELLAGVGALSAVLGSGCQALREDRNPAFEIRTVRTYQPDAGTVLVVTTVEKRSGVAGHVTLRAELQIAGDYDHAFIQEYVVPADVSERTLAVPFEYDEPVFENATYDARVKILREGEADSHWTTDNGTANETR</sequence>
<gene>
    <name evidence="1" type="ORF">FGF80_15810</name>
</gene>
<dbReference type="AlphaFoldDB" id="A0A4P9TKT6"/>
<dbReference type="EMBL" id="CP040637">
    <property type="protein sequence ID" value="QCW04600.1"/>
    <property type="molecule type" value="Genomic_DNA"/>
</dbReference>
<dbReference type="RefSeq" id="WP_006183930.1">
    <property type="nucleotide sequence ID" value="NZ_CP040637.1"/>
</dbReference>
<dbReference type="KEGG" id="npl:FGF80_15810"/>
<dbReference type="PROSITE" id="PS51257">
    <property type="entry name" value="PROKAR_LIPOPROTEIN"/>
    <property type="match status" value="1"/>
</dbReference>
<protein>
    <submittedName>
        <fullName evidence="1">Uncharacterized protein</fullName>
    </submittedName>
</protein>
<keyword evidence="2" id="KW-1185">Reference proteome</keyword>
<proteinExistence type="predicted"/>
<evidence type="ECO:0000313" key="2">
    <source>
        <dbReference type="Proteomes" id="UP000307562"/>
    </source>
</evidence>
<accession>A0A4P9TKT6</accession>
<dbReference type="GeneID" id="96157501"/>
<reference evidence="2" key="1">
    <citation type="submission" date="2019-05" db="EMBL/GenBank/DDBJ databases">
        <title>Complete Genome Sequence and Methylation Pattern of the Halophilic Archaeon Natrinema pallidum BOL6-1.</title>
        <authorList>
            <person name="DasSarma P."/>
            <person name="DasSarma B.P."/>
            <person name="DasSarma S.L."/>
            <person name="Martinez F.L."/>
            <person name="Guzman D."/>
            <person name="Roberts R.J."/>
            <person name="DasSarma S."/>
        </authorList>
    </citation>
    <scope>NUCLEOTIDE SEQUENCE [LARGE SCALE GENOMIC DNA]</scope>
    <source>
        <strain evidence="2">BOL6-1</strain>
    </source>
</reference>
<dbReference type="Proteomes" id="UP000307562">
    <property type="component" value="Chromosome"/>
</dbReference>
<evidence type="ECO:0000313" key="1">
    <source>
        <dbReference type="EMBL" id="QCW04600.1"/>
    </source>
</evidence>